<dbReference type="PANTHER" id="PTHR37535">
    <property type="entry name" value="FLUG DOMAIN PROTEIN"/>
    <property type="match status" value="1"/>
</dbReference>
<proteinExistence type="predicted"/>
<dbReference type="Proteomes" id="UP001302126">
    <property type="component" value="Unassembled WGS sequence"/>
</dbReference>
<dbReference type="PANTHER" id="PTHR37535:SF3">
    <property type="entry name" value="FLUG DOMAIN-CONTAINING PROTEIN"/>
    <property type="match status" value="1"/>
</dbReference>
<dbReference type="Pfam" id="PF11917">
    <property type="entry name" value="DUF3435"/>
    <property type="match status" value="1"/>
</dbReference>
<accession>A0AAN7ACB0</accession>
<gene>
    <name evidence="1" type="ORF">QBC35DRAFT_396859</name>
</gene>
<evidence type="ECO:0000313" key="2">
    <source>
        <dbReference type="Proteomes" id="UP001302126"/>
    </source>
</evidence>
<dbReference type="EMBL" id="MU864865">
    <property type="protein sequence ID" value="KAK4181988.1"/>
    <property type="molecule type" value="Genomic_DNA"/>
</dbReference>
<keyword evidence="2" id="KW-1185">Reference proteome</keyword>
<comment type="caution">
    <text evidence="1">The sequence shown here is derived from an EMBL/GenBank/DDBJ whole genome shotgun (WGS) entry which is preliminary data.</text>
</comment>
<evidence type="ECO:0000313" key="1">
    <source>
        <dbReference type="EMBL" id="KAK4181988.1"/>
    </source>
</evidence>
<feature type="non-terminal residue" evidence="1">
    <location>
        <position position="1"/>
    </location>
</feature>
<protein>
    <submittedName>
        <fullName evidence="1">Uncharacterized protein</fullName>
    </submittedName>
</protein>
<name>A0AAN7ACB0_9PEZI</name>
<dbReference type="InterPro" id="IPR021842">
    <property type="entry name" value="DUF3435"/>
</dbReference>
<dbReference type="AlphaFoldDB" id="A0AAN7ACB0"/>
<reference evidence="1" key="1">
    <citation type="journal article" date="2023" name="Mol. Phylogenet. Evol.">
        <title>Genome-scale phylogeny and comparative genomics of the fungal order Sordariales.</title>
        <authorList>
            <person name="Hensen N."/>
            <person name="Bonometti L."/>
            <person name="Westerberg I."/>
            <person name="Brannstrom I.O."/>
            <person name="Guillou S."/>
            <person name="Cros-Aarteil S."/>
            <person name="Calhoun S."/>
            <person name="Haridas S."/>
            <person name="Kuo A."/>
            <person name="Mondo S."/>
            <person name="Pangilinan J."/>
            <person name="Riley R."/>
            <person name="LaButti K."/>
            <person name="Andreopoulos B."/>
            <person name="Lipzen A."/>
            <person name="Chen C."/>
            <person name="Yan M."/>
            <person name="Daum C."/>
            <person name="Ng V."/>
            <person name="Clum A."/>
            <person name="Steindorff A."/>
            <person name="Ohm R.A."/>
            <person name="Martin F."/>
            <person name="Silar P."/>
            <person name="Natvig D.O."/>
            <person name="Lalanne C."/>
            <person name="Gautier V."/>
            <person name="Ament-Velasquez S.L."/>
            <person name="Kruys A."/>
            <person name="Hutchinson M.I."/>
            <person name="Powell A.J."/>
            <person name="Barry K."/>
            <person name="Miller A.N."/>
            <person name="Grigoriev I.V."/>
            <person name="Debuchy R."/>
            <person name="Gladieux P."/>
            <person name="Hiltunen Thoren M."/>
            <person name="Johannesson H."/>
        </authorList>
    </citation>
    <scope>NUCLEOTIDE SEQUENCE</scope>
    <source>
        <strain evidence="1">PSN309</strain>
    </source>
</reference>
<reference evidence="1" key="2">
    <citation type="submission" date="2023-05" db="EMBL/GenBank/DDBJ databases">
        <authorList>
            <consortium name="Lawrence Berkeley National Laboratory"/>
            <person name="Steindorff A."/>
            <person name="Hensen N."/>
            <person name="Bonometti L."/>
            <person name="Westerberg I."/>
            <person name="Brannstrom I.O."/>
            <person name="Guillou S."/>
            <person name="Cros-Aarteil S."/>
            <person name="Calhoun S."/>
            <person name="Haridas S."/>
            <person name="Kuo A."/>
            <person name="Mondo S."/>
            <person name="Pangilinan J."/>
            <person name="Riley R."/>
            <person name="Labutti K."/>
            <person name="Andreopoulos B."/>
            <person name="Lipzen A."/>
            <person name="Chen C."/>
            <person name="Yanf M."/>
            <person name="Daum C."/>
            <person name="Ng V."/>
            <person name="Clum A."/>
            <person name="Ohm R."/>
            <person name="Martin F."/>
            <person name="Silar P."/>
            <person name="Natvig D."/>
            <person name="Lalanne C."/>
            <person name="Gautier V."/>
            <person name="Ament-Velasquez S.L."/>
            <person name="Kruys A."/>
            <person name="Hutchinson M.I."/>
            <person name="Powell A.J."/>
            <person name="Barry K."/>
            <person name="Miller A.N."/>
            <person name="Grigoriev I.V."/>
            <person name="Debuchy R."/>
            <person name="Gladieux P."/>
            <person name="Thoren M.H."/>
            <person name="Johannesson H."/>
        </authorList>
    </citation>
    <scope>NUCLEOTIDE SEQUENCE</scope>
    <source>
        <strain evidence="1">PSN309</strain>
    </source>
</reference>
<organism evidence="1 2">
    <name type="scientific">Podospora australis</name>
    <dbReference type="NCBI Taxonomy" id="1536484"/>
    <lineage>
        <taxon>Eukaryota</taxon>
        <taxon>Fungi</taxon>
        <taxon>Dikarya</taxon>
        <taxon>Ascomycota</taxon>
        <taxon>Pezizomycotina</taxon>
        <taxon>Sordariomycetes</taxon>
        <taxon>Sordariomycetidae</taxon>
        <taxon>Sordariales</taxon>
        <taxon>Podosporaceae</taxon>
        <taxon>Podospora</taxon>
    </lineage>
</organism>
<sequence>DLQVKPRERVAFHSTLLLAGIGFRPGSIMSFPYKQVCIQCLRVPTADDPDRTVICATITVVHNKRRKFAISSQNEIVCFHITFAPCQAICLLSLIISQALSENAFENGYRSLEQLLSQPKLEHTDRLTLSWKKEFEDREIFPVPYHAYWKMWNRLWLVAGNRGSIRPYSLRVGAGASLDGSYLL</sequence>